<dbReference type="InterPro" id="IPR019405">
    <property type="entry name" value="Lactonase_7-beta_prop"/>
</dbReference>
<organism evidence="3 4">
    <name type="scientific">Xylaria arbuscula</name>
    <dbReference type="NCBI Taxonomy" id="114810"/>
    <lineage>
        <taxon>Eukaryota</taxon>
        <taxon>Fungi</taxon>
        <taxon>Dikarya</taxon>
        <taxon>Ascomycota</taxon>
        <taxon>Pezizomycotina</taxon>
        <taxon>Sordariomycetes</taxon>
        <taxon>Xylariomycetidae</taxon>
        <taxon>Xylariales</taxon>
        <taxon>Xylariaceae</taxon>
        <taxon>Xylaria</taxon>
    </lineage>
</organism>
<feature type="compositionally biased region" description="Basic residues" evidence="1">
    <location>
        <begin position="207"/>
        <end position="220"/>
    </location>
</feature>
<comment type="caution">
    <text evidence="3">The sequence shown here is derived from an EMBL/GenBank/DDBJ whole genome shotgun (WGS) entry which is preliminary data.</text>
</comment>
<dbReference type="AlphaFoldDB" id="A0A9W8NCJ2"/>
<keyword evidence="4" id="KW-1185">Reference proteome</keyword>
<sequence>MIFQSLTTLLALGSMATAAPFVVSEARQVAARKLLVSGPGQTLVTSFNGSVFTIDGKYQKTGTAASWLLLKPSTKTLYGVDENSNVINQFTLDLATDSNPKLVTSLTGSSGVVFLEFNKDQTRMVGAAYGSGMIDVYDVSTATPKVLKQIKVDGNLGPDQTAHHPHQALLDPHWSLHGYSRLRWRPAPRPRYQGRQVRDHQQAGPVRGRRPASRRFHQVG</sequence>
<dbReference type="Pfam" id="PF10282">
    <property type="entry name" value="Lactonase"/>
    <property type="match status" value="1"/>
</dbReference>
<dbReference type="InterPro" id="IPR011048">
    <property type="entry name" value="Haem_d1_sf"/>
</dbReference>
<accession>A0A9W8NCJ2</accession>
<evidence type="ECO:0000313" key="3">
    <source>
        <dbReference type="EMBL" id="KAJ3567891.1"/>
    </source>
</evidence>
<protein>
    <submittedName>
        <fullName evidence="3">Uncharacterized protein</fullName>
    </submittedName>
</protein>
<keyword evidence="2" id="KW-0732">Signal</keyword>
<proteinExistence type="predicted"/>
<evidence type="ECO:0000313" key="4">
    <source>
        <dbReference type="Proteomes" id="UP001148614"/>
    </source>
</evidence>
<dbReference type="VEuPathDB" id="FungiDB:F4678DRAFT_417248"/>
<reference evidence="3" key="1">
    <citation type="submission" date="2022-07" db="EMBL/GenBank/DDBJ databases">
        <title>Genome Sequence of Xylaria arbuscula.</title>
        <authorList>
            <person name="Buettner E."/>
        </authorList>
    </citation>
    <scope>NUCLEOTIDE SEQUENCE</scope>
    <source>
        <strain evidence="3">VT107</strain>
    </source>
</reference>
<evidence type="ECO:0000256" key="1">
    <source>
        <dbReference type="SAM" id="MobiDB-lite"/>
    </source>
</evidence>
<dbReference type="SUPFAM" id="SSF51004">
    <property type="entry name" value="C-terminal (heme d1) domain of cytochrome cd1-nitrite reductase"/>
    <property type="match status" value="1"/>
</dbReference>
<dbReference type="Proteomes" id="UP001148614">
    <property type="component" value="Unassembled WGS sequence"/>
</dbReference>
<dbReference type="Gene3D" id="2.130.10.10">
    <property type="entry name" value="YVTN repeat-like/Quinoprotein amine dehydrogenase"/>
    <property type="match status" value="1"/>
</dbReference>
<gene>
    <name evidence="3" type="ORF">NPX13_g6608</name>
</gene>
<feature type="signal peptide" evidence="2">
    <location>
        <begin position="1"/>
        <end position="18"/>
    </location>
</feature>
<feature type="chain" id="PRO_5040919320" evidence="2">
    <location>
        <begin position="19"/>
        <end position="220"/>
    </location>
</feature>
<dbReference type="EMBL" id="JANPWZ010001191">
    <property type="protein sequence ID" value="KAJ3567891.1"/>
    <property type="molecule type" value="Genomic_DNA"/>
</dbReference>
<feature type="region of interest" description="Disordered" evidence="1">
    <location>
        <begin position="186"/>
        <end position="220"/>
    </location>
</feature>
<name>A0A9W8NCJ2_9PEZI</name>
<dbReference type="InterPro" id="IPR015943">
    <property type="entry name" value="WD40/YVTN_repeat-like_dom_sf"/>
</dbReference>
<evidence type="ECO:0000256" key="2">
    <source>
        <dbReference type="SAM" id="SignalP"/>
    </source>
</evidence>